<sequence length="166" mass="19525">MQYTPKDGFPYYYSLVEDKELYALFSSNTNFSLLRSIDDNKGNYRYAADKWSIKQIIGHITDHERIKMFRAFQLSRKEVVELWGYDQNLLVDNARFDELSVEQLLSDLSNVRQSSISFIASLSPQQLQIKGNARTHSITLQQFLKSIIGHEWHHINIIKQKYLSFE</sequence>
<dbReference type="Proteomes" id="UP000184432">
    <property type="component" value="Unassembled WGS sequence"/>
</dbReference>
<dbReference type="SUPFAM" id="SSF109854">
    <property type="entry name" value="DinB/YfiT-like putative metalloenzymes"/>
    <property type="match status" value="1"/>
</dbReference>
<dbReference type="STRING" id="570521.SAMN04488508_10799"/>
<accession>A0A1M6I3V1</accession>
<protein>
    <submittedName>
        <fullName evidence="2">Uncharacterized damage-inducible protein DinB (Forms a four-helix bundle)</fullName>
    </submittedName>
</protein>
<evidence type="ECO:0000259" key="1">
    <source>
        <dbReference type="Pfam" id="PF12867"/>
    </source>
</evidence>
<evidence type="ECO:0000313" key="3">
    <source>
        <dbReference type="Proteomes" id="UP000184432"/>
    </source>
</evidence>
<organism evidence="2 3">
    <name type="scientific">Aquimarina spongiae</name>
    <dbReference type="NCBI Taxonomy" id="570521"/>
    <lineage>
        <taxon>Bacteria</taxon>
        <taxon>Pseudomonadati</taxon>
        <taxon>Bacteroidota</taxon>
        <taxon>Flavobacteriia</taxon>
        <taxon>Flavobacteriales</taxon>
        <taxon>Flavobacteriaceae</taxon>
        <taxon>Aquimarina</taxon>
    </lineage>
</organism>
<dbReference type="AlphaFoldDB" id="A0A1M6I3V1"/>
<name>A0A1M6I3V1_9FLAO</name>
<dbReference type="Gene3D" id="1.20.120.450">
    <property type="entry name" value="dinb family like domain"/>
    <property type="match status" value="1"/>
</dbReference>
<reference evidence="3" key="1">
    <citation type="submission" date="2016-11" db="EMBL/GenBank/DDBJ databases">
        <authorList>
            <person name="Varghese N."/>
            <person name="Submissions S."/>
        </authorList>
    </citation>
    <scope>NUCLEOTIDE SEQUENCE [LARGE SCALE GENOMIC DNA]</scope>
    <source>
        <strain evidence="3">DSM 22623</strain>
    </source>
</reference>
<feature type="domain" description="DinB-like" evidence="1">
    <location>
        <begin position="32"/>
        <end position="158"/>
    </location>
</feature>
<gene>
    <name evidence="2" type="ORF">SAMN04488508_10799</name>
</gene>
<proteinExistence type="predicted"/>
<keyword evidence="3" id="KW-1185">Reference proteome</keyword>
<dbReference type="InterPro" id="IPR034660">
    <property type="entry name" value="DinB/YfiT-like"/>
</dbReference>
<dbReference type="RefSeq" id="WP_084549594.1">
    <property type="nucleotide sequence ID" value="NZ_FQYP01000007.1"/>
</dbReference>
<dbReference type="OrthoDB" id="9793216at2"/>
<dbReference type="Pfam" id="PF12867">
    <property type="entry name" value="DinB_2"/>
    <property type="match status" value="1"/>
</dbReference>
<dbReference type="EMBL" id="FQYP01000007">
    <property type="protein sequence ID" value="SHJ29106.1"/>
    <property type="molecule type" value="Genomic_DNA"/>
</dbReference>
<dbReference type="InterPro" id="IPR024775">
    <property type="entry name" value="DinB-like"/>
</dbReference>
<evidence type="ECO:0000313" key="2">
    <source>
        <dbReference type="EMBL" id="SHJ29106.1"/>
    </source>
</evidence>